<gene>
    <name evidence="2" type="ORF">PHMEG_00013340</name>
</gene>
<sequence length="333" mass="37578">MLTVCRDPPLKKLFYLCRMLNEVPGTALDIVGDVKAAEKEQKKRQKGLKKAQITTFVSSQQRSPHAGYVVFRDKRIVLFYTNDLVTTPSANVLDGTTREAQICCNGMGFLQRWTGTEVFRHSNVCAPAIVCAYNKYMNAVDRFDQLRSTNPTRRRGLRLQMSIFTWLLDVAIHNAFSMYQIASNASQDNIGIDESVEVSTLKLCVKQRRKLSTDWWQHNTSMCRVSSTELTIEDVVGSGKSQYMLTRSRNKLLCLLCSIQGGKTYVKYAYEGSFMAVHYKHMMSENAAVLEALDAVILTASGMPKTKTRHRQNNSIIEPCDIKLPDLVIKAPA</sequence>
<evidence type="ECO:0000313" key="3">
    <source>
        <dbReference type="Proteomes" id="UP000198211"/>
    </source>
</evidence>
<name>A0A225W6Y8_9STRA</name>
<evidence type="ECO:0000259" key="1">
    <source>
        <dbReference type="Pfam" id="PF13843"/>
    </source>
</evidence>
<proteinExistence type="predicted"/>
<keyword evidence="3" id="KW-1185">Reference proteome</keyword>
<accession>A0A225W6Y8</accession>
<organism evidence="2 3">
    <name type="scientific">Phytophthora megakarya</name>
    <dbReference type="NCBI Taxonomy" id="4795"/>
    <lineage>
        <taxon>Eukaryota</taxon>
        <taxon>Sar</taxon>
        <taxon>Stramenopiles</taxon>
        <taxon>Oomycota</taxon>
        <taxon>Peronosporomycetes</taxon>
        <taxon>Peronosporales</taxon>
        <taxon>Peronosporaceae</taxon>
        <taxon>Phytophthora</taxon>
    </lineage>
</organism>
<reference evidence="3" key="1">
    <citation type="submission" date="2017-03" db="EMBL/GenBank/DDBJ databases">
        <title>Phytopthora megakarya and P. palmivora, two closely related causual agents of cacao black pod achieved similar genome size and gene model numbers by different mechanisms.</title>
        <authorList>
            <person name="Ali S."/>
            <person name="Shao J."/>
            <person name="Larry D.J."/>
            <person name="Kronmiller B."/>
            <person name="Shen D."/>
            <person name="Strem M.D."/>
            <person name="Melnick R.L."/>
            <person name="Guiltinan M.J."/>
            <person name="Tyler B.M."/>
            <person name="Meinhardt L.W."/>
            <person name="Bailey B.A."/>
        </authorList>
    </citation>
    <scope>NUCLEOTIDE SEQUENCE [LARGE SCALE GENOMIC DNA]</scope>
    <source>
        <strain evidence="3">zdho120</strain>
    </source>
</reference>
<comment type="caution">
    <text evidence="2">The sequence shown here is derived from an EMBL/GenBank/DDBJ whole genome shotgun (WGS) entry which is preliminary data.</text>
</comment>
<dbReference type="OrthoDB" id="8009844at2759"/>
<dbReference type="PANTHER" id="PTHR46599:SF3">
    <property type="entry name" value="PIGGYBAC TRANSPOSABLE ELEMENT-DERIVED PROTEIN 4"/>
    <property type="match status" value="1"/>
</dbReference>
<dbReference type="InterPro" id="IPR029526">
    <property type="entry name" value="PGBD"/>
</dbReference>
<dbReference type="AlphaFoldDB" id="A0A225W6Y8"/>
<dbReference type="EMBL" id="NBNE01001603">
    <property type="protein sequence ID" value="OWZ13352.1"/>
    <property type="molecule type" value="Genomic_DNA"/>
</dbReference>
<dbReference type="PANTHER" id="PTHR46599">
    <property type="entry name" value="PIGGYBAC TRANSPOSABLE ELEMENT-DERIVED PROTEIN 4"/>
    <property type="match status" value="1"/>
</dbReference>
<protein>
    <recommendedName>
        <fullName evidence="1">PiggyBac transposable element-derived protein domain-containing protein</fullName>
    </recommendedName>
</protein>
<dbReference type="Pfam" id="PF13843">
    <property type="entry name" value="DDE_Tnp_1_7"/>
    <property type="match status" value="1"/>
</dbReference>
<evidence type="ECO:0000313" key="2">
    <source>
        <dbReference type="EMBL" id="OWZ13352.1"/>
    </source>
</evidence>
<feature type="domain" description="PiggyBac transposable element-derived protein" evidence="1">
    <location>
        <begin position="125"/>
        <end position="176"/>
    </location>
</feature>
<dbReference type="Proteomes" id="UP000198211">
    <property type="component" value="Unassembled WGS sequence"/>
</dbReference>